<gene>
    <name evidence="1" type="ORF">TNCT_652341</name>
</gene>
<protein>
    <recommendedName>
        <fullName evidence="3">RING-type domain-containing protein</fullName>
    </recommendedName>
</protein>
<proteinExistence type="predicted"/>
<dbReference type="Proteomes" id="UP000887116">
    <property type="component" value="Unassembled WGS sequence"/>
</dbReference>
<dbReference type="OrthoDB" id="6436629at2759"/>
<dbReference type="AlphaFoldDB" id="A0A8X6KTX2"/>
<organism evidence="1 2">
    <name type="scientific">Trichonephila clavata</name>
    <name type="common">Joro spider</name>
    <name type="synonym">Nephila clavata</name>
    <dbReference type="NCBI Taxonomy" id="2740835"/>
    <lineage>
        <taxon>Eukaryota</taxon>
        <taxon>Metazoa</taxon>
        <taxon>Ecdysozoa</taxon>
        <taxon>Arthropoda</taxon>
        <taxon>Chelicerata</taxon>
        <taxon>Arachnida</taxon>
        <taxon>Araneae</taxon>
        <taxon>Araneomorphae</taxon>
        <taxon>Entelegynae</taxon>
        <taxon>Araneoidea</taxon>
        <taxon>Nephilidae</taxon>
        <taxon>Trichonephila</taxon>
    </lineage>
</organism>
<name>A0A8X6KTX2_TRICU</name>
<evidence type="ECO:0000313" key="1">
    <source>
        <dbReference type="EMBL" id="GFQ82248.1"/>
    </source>
</evidence>
<reference evidence="1" key="1">
    <citation type="submission" date="2020-07" db="EMBL/GenBank/DDBJ databases">
        <title>Multicomponent nature underlies the extraordinary mechanical properties of spider dragline silk.</title>
        <authorList>
            <person name="Kono N."/>
            <person name="Nakamura H."/>
            <person name="Mori M."/>
            <person name="Yoshida Y."/>
            <person name="Ohtoshi R."/>
            <person name="Malay A.D."/>
            <person name="Moran D.A.P."/>
            <person name="Tomita M."/>
            <person name="Numata K."/>
            <person name="Arakawa K."/>
        </authorList>
    </citation>
    <scope>NUCLEOTIDE SEQUENCE</scope>
</reference>
<evidence type="ECO:0008006" key="3">
    <source>
        <dbReference type="Google" id="ProtNLM"/>
    </source>
</evidence>
<keyword evidence="2" id="KW-1185">Reference proteome</keyword>
<comment type="caution">
    <text evidence="1">The sequence shown here is derived from an EMBL/GenBank/DDBJ whole genome shotgun (WGS) entry which is preliminary data.</text>
</comment>
<sequence length="155" mass="18220">MPIPRRFEIRAFSIEMLGAKCRMCGLEDMLWPITILNCGHVYHNYCITTDYCRRTETLLEDRRPFLFFRVTLNQTGVTPNRKSVIFKYRDGKTSAAVLRECIHLYRKVPPEKWTRKLIIPKNGNGELLPTSAFYLQFMMTPRGPCYTATYREGKK</sequence>
<accession>A0A8X6KTX2</accession>
<evidence type="ECO:0000313" key="2">
    <source>
        <dbReference type="Proteomes" id="UP000887116"/>
    </source>
</evidence>
<dbReference type="EMBL" id="BMAO01002654">
    <property type="protein sequence ID" value="GFQ82248.1"/>
    <property type="molecule type" value="Genomic_DNA"/>
</dbReference>